<gene>
    <name evidence="3" type="ORF">Z519_08255</name>
</gene>
<keyword evidence="4" id="KW-1185">Reference proteome</keyword>
<dbReference type="Proteomes" id="UP000053789">
    <property type="component" value="Unassembled WGS sequence"/>
</dbReference>
<protein>
    <submittedName>
        <fullName evidence="3">Uncharacterized protein</fullName>
    </submittedName>
</protein>
<reference evidence="3" key="1">
    <citation type="submission" date="2015-01" db="EMBL/GenBank/DDBJ databases">
        <title>The Genome Sequence of Cladophialophora bantiana CBS 173.52.</title>
        <authorList>
            <consortium name="The Broad Institute Genomics Platform"/>
            <person name="Cuomo C."/>
            <person name="de Hoog S."/>
            <person name="Gorbushina A."/>
            <person name="Stielow B."/>
            <person name="Teixiera M."/>
            <person name="Abouelleil A."/>
            <person name="Chapman S.B."/>
            <person name="Priest M."/>
            <person name="Young S.K."/>
            <person name="Wortman J."/>
            <person name="Nusbaum C."/>
            <person name="Birren B."/>
        </authorList>
    </citation>
    <scope>NUCLEOTIDE SEQUENCE [LARGE SCALE GENOMIC DNA]</scope>
    <source>
        <strain evidence="3">CBS 173.52</strain>
    </source>
</reference>
<feature type="region of interest" description="Disordered" evidence="2">
    <location>
        <begin position="479"/>
        <end position="540"/>
    </location>
</feature>
<keyword evidence="1" id="KW-0175">Coiled coil</keyword>
<dbReference type="GeneID" id="27701183"/>
<evidence type="ECO:0000313" key="3">
    <source>
        <dbReference type="EMBL" id="KIW91359.1"/>
    </source>
</evidence>
<dbReference type="EMBL" id="KN846991">
    <property type="protein sequence ID" value="KIW91359.1"/>
    <property type="molecule type" value="Genomic_DNA"/>
</dbReference>
<feature type="compositionally biased region" description="Low complexity" evidence="2">
    <location>
        <begin position="479"/>
        <end position="514"/>
    </location>
</feature>
<dbReference type="VEuPathDB" id="FungiDB:Z519_08255"/>
<feature type="coiled-coil region" evidence="1">
    <location>
        <begin position="281"/>
        <end position="326"/>
    </location>
</feature>
<evidence type="ECO:0000256" key="2">
    <source>
        <dbReference type="SAM" id="MobiDB-lite"/>
    </source>
</evidence>
<dbReference type="AlphaFoldDB" id="A0A0D2I377"/>
<feature type="region of interest" description="Disordered" evidence="2">
    <location>
        <begin position="592"/>
        <end position="645"/>
    </location>
</feature>
<feature type="compositionally biased region" description="Acidic residues" evidence="2">
    <location>
        <begin position="801"/>
        <end position="811"/>
    </location>
</feature>
<feature type="compositionally biased region" description="Basic residues" evidence="2">
    <location>
        <begin position="80"/>
        <end position="89"/>
    </location>
</feature>
<evidence type="ECO:0000313" key="4">
    <source>
        <dbReference type="Proteomes" id="UP000053789"/>
    </source>
</evidence>
<feature type="region of interest" description="Disordered" evidence="2">
    <location>
        <begin position="79"/>
        <end position="100"/>
    </location>
</feature>
<feature type="compositionally biased region" description="Basic and acidic residues" evidence="2">
    <location>
        <begin position="786"/>
        <end position="796"/>
    </location>
</feature>
<proteinExistence type="predicted"/>
<dbReference type="HOGENOM" id="CLU_383556_0_0_1"/>
<feature type="region of interest" description="Disordered" evidence="2">
    <location>
        <begin position="764"/>
        <end position="811"/>
    </location>
</feature>
<accession>A0A0D2I377</accession>
<sequence length="811" mass="88063">MKNKACRLNDLIGSSVNVYACPGFNVHGQIVVRNFFGHHMDFSQNGGIMNNNPPGNFGARILNTQMSNPLNGGYPLQHPSMRKPNHRRHNTPDMGSSHQHHPVGLPYHMPQNSTANWSPVRHYPMGMANLTPQHVNANGSHLGTQQAGMPSNMPPNLMIADNLFANEYSQILGSVLQFPVDGSSTIPIHGERMTNAMTSFNDGYFTENDHVGMQGLLAQDVMSDNDSHGVHGNFFPQEQVYLDPAFTGFESFNENISQGVPVIPQGHQDTAGERMWTQELVSQLRAALQTSQDKISLLEEEHGRNVATLRDRVTALEKENATLKRENVMVKSFYNMIRGYYDFTIGPNGKLFPVIPTSNQSAVVQSDRPKPVFQEVYEAKMERMQRQYQRVLVKADICLLCPLHHSSRQQLQPPQMVQAPAQVIDLTNEEPGPSGRQGTIQEFLAGAARYDIWEGCHAATQTTVALGAATPARLTTTAGTASAASSAPSIPPTRETAAAHAASSRPSATTSAKRPAPPVTLPAPAEDVSPSKRQKRKQSDYAWMQQTQNLALRKATGDLPHPLEGWDPKRVAAAAAGHLGAVAVNTAVSTAPAANHPSSSLPPKPAPAPQSTSSYMASKVTQPKPAAAKSNPRAKGKEKAQSSAASLADLTKALSGPNTARPAVPNTSDTTLSSDALSVDILPEEPTYVPARRPTLQLPPTAPPTDMDSESETEERAARIRNYDLMVIDHNEQSALPDNSEGGRISPFEPNDDDVADLVALFEASEESDNQQKGAPEANQGENWDNADRLFGEKEFQVMLQDEESEVSEEE</sequence>
<dbReference type="RefSeq" id="XP_016618028.1">
    <property type="nucleotide sequence ID" value="XM_016765983.1"/>
</dbReference>
<evidence type="ECO:0000256" key="1">
    <source>
        <dbReference type="SAM" id="Coils"/>
    </source>
</evidence>
<name>A0A0D2I377_CLAB1</name>
<feature type="region of interest" description="Disordered" evidence="2">
    <location>
        <begin position="685"/>
        <end position="716"/>
    </location>
</feature>
<organism evidence="3 4">
    <name type="scientific">Cladophialophora bantiana (strain ATCC 10958 / CBS 173.52 / CDC B-1940 / NIH 8579)</name>
    <name type="common">Xylohypha bantiana</name>
    <dbReference type="NCBI Taxonomy" id="1442370"/>
    <lineage>
        <taxon>Eukaryota</taxon>
        <taxon>Fungi</taxon>
        <taxon>Dikarya</taxon>
        <taxon>Ascomycota</taxon>
        <taxon>Pezizomycotina</taxon>
        <taxon>Eurotiomycetes</taxon>
        <taxon>Chaetothyriomycetidae</taxon>
        <taxon>Chaetothyriales</taxon>
        <taxon>Herpotrichiellaceae</taxon>
        <taxon>Cladophialophora</taxon>
    </lineage>
</organism>
<dbReference type="OrthoDB" id="4154645at2759"/>